<protein>
    <submittedName>
        <fullName evidence="5">Cystatin</fullName>
    </submittedName>
</protein>
<keyword evidence="3" id="KW-0732">Signal</keyword>
<feature type="signal peptide" evidence="3">
    <location>
        <begin position="1"/>
        <end position="26"/>
    </location>
</feature>
<feature type="chain" id="PRO_5018773116" evidence="3">
    <location>
        <begin position="27"/>
        <end position="120"/>
    </location>
</feature>
<accession>A0A2U1KC10</accession>
<dbReference type="GO" id="GO:0004869">
    <property type="term" value="F:cysteine-type endopeptidase inhibitor activity"/>
    <property type="evidence" value="ECO:0007669"/>
    <property type="project" value="UniProtKB-KW"/>
</dbReference>
<dbReference type="PANTHER" id="PTHR47364">
    <property type="entry name" value="CYSTEINE PROTEINASE INHIBITOR 5"/>
    <property type="match status" value="1"/>
</dbReference>
<dbReference type="InterPro" id="IPR000010">
    <property type="entry name" value="Cystatin_dom"/>
</dbReference>
<dbReference type="Gene3D" id="3.10.450.10">
    <property type="match status" value="1"/>
</dbReference>
<dbReference type="SMART" id="SM00043">
    <property type="entry name" value="CY"/>
    <property type="match status" value="1"/>
</dbReference>
<organism evidence="5 6">
    <name type="scientific">Artemisia annua</name>
    <name type="common">Sweet wormwood</name>
    <dbReference type="NCBI Taxonomy" id="35608"/>
    <lineage>
        <taxon>Eukaryota</taxon>
        <taxon>Viridiplantae</taxon>
        <taxon>Streptophyta</taxon>
        <taxon>Embryophyta</taxon>
        <taxon>Tracheophyta</taxon>
        <taxon>Spermatophyta</taxon>
        <taxon>Magnoliopsida</taxon>
        <taxon>eudicotyledons</taxon>
        <taxon>Gunneridae</taxon>
        <taxon>Pentapetalae</taxon>
        <taxon>asterids</taxon>
        <taxon>campanulids</taxon>
        <taxon>Asterales</taxon>
        <taxon>Asteraceae</taxon>
        <taxon>Asteroideae</taxon>
        <taxon>Anthemideae</taxon>
        <taxon>Artemisiinae</taxon>
        <taxon>Artemisia</taxon>
    </lineage>
</organism>
<evidence type="ECO:0000313" key="5">
    <source>
        <dbReference type="EMBL" id="PWA34275.1"/>
    </source>
</evidence>
<dbReference type="SUPFAM" id="SSF54403">
    <property type="entry name" value="Cystatin/monellin"/>
    <property type="match status" value="1"/>
</dbReference>
<comment type="caution">
    <text evidence="5">The sequence shown here is derived from an EMBL/GenBank/DDBJ whole genome shotgun (WGS) entry which is preliminary data.</text>
</comment>
<dbReference type="OrthoDB" id="2016588at2759"/>
<reference evidence="5 6" key="1">
    <citation type="journal article" date="2018" name="Mol. Plant">
        <title>The genome of Artemisia annua provides insight into the evolution of Asteraceae family and artemisinin biosynthesis.</title>
        <authorList>
            <person name="Shen Q."/>
            <person name="Zhang L."/>
            <person name="Liao Z."/>
            <person name="Wang S."/>
            <person name="Yan T."/>
            <person name="Shi P."/>
            <person name="Liu M."/>
            <person name="Fu X."/>
            <person name="Pan Q."/>
            <person name="Wang Y."/>
            <person name="Lv Z."/>
            <person name="Lu X."/>
            <person name="Zhang F."/>
            <person name="Jiang W."/>
            <person name="Ma Y."/>
            <person name="Chen M."/>
            <person name="Hao X."/>
            <person name="Li L."/>
            <person name="Tang Y."/>
            <person name="Lv G."/>
            <person name="Zhou Y."/>
            <person name="Sun X."/>
            <person name="Brodelius P.E."/>
            <person name="Rose J.K.C."/>
            <person name="Tang K."/>
        </authorList>
    </citation>
    <scope>NUCLEOTIDE SEQUENCE [LARGE SCALE GENOMIC DNA]</scope>
    <source>
        <strain evidence="6">cv. Huhao1</strain>
        <tissue evidence="5">Leaf</tissue>
    </source>
</reference>
<dbReference type="CDD" id="cd00042">
    <property type="entry name" value="CY"/>
    <property type="match status" value="1"/>
</dbReference>
<feature type="domain" description="Cystatin" evidence="4">
    <location>
        <begin position="31"/>
        <end position="117"/>
    </location>
</feature>
<dbReference type="STRING" id="35608.A0A2U1KC10"/>
<evidence type="ECO:0000259" key="4">
    <source>
        <dbReference type="SMART" id="SM00043"/>
    </source>
</evidence>
<dbReference type="Proteomes" id="UP000245207">
    <property type="component" value="Unassembled WGS sequence"/>
</dbReference>
<evidence type="ECO:0000256" key="2">
    <source>
        <dbReference type="ARBA" id="ARBA00022704"/>
    </source>
</evidence>
<dbReference type="InterPro" id="IPR046350">
    <property type="entry name" value="Cystatin_sf"/>
</dbReference>
<dbReference type="Pfam" id="PF16845">
    <property type="entry name" value="SQAPI"/>
    <property type="match status" value="1"/>
</dbReference>
<keyword evidence="1" id="KW-0646">Protease inhibitor</keyword>
<evidence type="ECO:0000256" key="1">
    <source>
        <dbReference type="ARBA" id="ARBA00022690"/>
    </source>
</evidence>
<keyword evidence="6" id="KW-1185">Reference proteome</keyword>
<evidence type="ECO:0000256" key="3">
    <source>
        <dbReference type="SAM" id="SignalP"/>
    </source>
</evidence>
<evidence type="ECO:0000313" key="6">
    <source>
        <dbReference type="Proteomes" id="UP000245207"/>
    </source>
</evidence>
<gene>
    <name evidence="5" type="ORF">CTI12_AA620690</name>
</gene>
<keyword evidence="2" id="KW-0789">Thiol protease inhibitor</keyword>
<name>A0A2U1KC10_ARTAN</name>
<sequence>MAYYYYKSFIVIILSLSFYFLSICYAENGQKTVGNWLEIASPEDPAVIQVGQFSVDEHNKDTNSTLKFERVVKGQAQIVGGINWRLTIEIKDDKLIKNCEVLVFEQPWKKVKKLIDFKNI</sequence>
<dbReference type="PANTHER" id="PTHR47364:SF2">
    <property type="entry name" value="CYSTEINE PROTEINASE INHIBITOR 5"/>
    <property type="match status" value="1"/>
</dbReference>
<dbReference type="EMBL" id="PKPP01023149">
    <property type="protein sequence ID" value="PWA34275.1"/>
    <property type="molecule type" value="Genomic_DNA"/>
</dbReference>
<dbReference type="AlphaFoldDB" id="A0A2U1KC10"/>
<proteinExistence type="predicted"/>